<gene>
    <name evidence="2" type="ORF">I3517_26490</name>
</gene>
<dbReference type="InterPro" id="IPR006016">
    <property type="entry name" value="UspA"/>
</dbReference>
<organism evidence="2 3">
    <name type="scientific">Rhodococcus erythropolis</name>
    <name type="common">Arthrobacter picolinophilus</name>
    <dbReference type="NCBI Taxonomy" id="1833"/>
    <lineage>
        <taxon>Bacteria</taxon>
        <taxon>Bacillati</taxon>
        <taxon>Actinomycetota</taxon>
        <taxon>Actinomycetes</taxon>
        <taxon>Mycobacteriales</taxon>
        <taxon>Nocardiaceae</taxon>
        <taxon>Rhodococcus</taxon>
        <taxon>Rhodococcus erythropolis group</taxon>
    </lineage>
</organism>
<dbReference type="KEGG" id="reb:XU06_20880"/>
<accession>A0A0E4AA30</accession>
<comment type="similarity">
    <text evidence="1">Belongs to the universal stress protein A family.</text>
</comment>
<dbReference type="CDD" id="cd00293">
    <property type="entry name" value="USP-like"/>
    <property type="match status" value="1"/>
</dbReference>
<evidence type="ECO:0000313" key="3">
    <source>
        <dbReference type="Proteomes" id="UP000627573"/>
    </source>
</evidence>
<dbReference type="EMBL" id="JAECSB010000085">
    <property type="protein sequence ID" value="MBH5146157.1"/>
    <property type="molecule type" value="Genomic_DNA"/>
</dbReference>
<dbReference type="PANTHER" id="PTHR46268">
    <property type="entry name" value="STRESS RESPONSE PROTEIN NHAX"/>
    <property type="match status" value="1"/>
</dbReference>
<evidence type="ECO:0000313" key="2">
    <source>
        <dbReference type="EMBL" id="MBH5146157.1"/>
    </source>
</evidence>
<keyword evidence="3" id="KW-1185">Reference proteome</keyword>
<dbReference type="Gene3D" id="3.40.50.620">
    <property type="entry name" value="HUPs"/>
    <property type="match status" value="2"/>
</dbReference>
<reference evidence="2 3" key="1">
    <citation type="submission" date="2020-12" db="EMBL/GenBank/DDBJ databases">
        <title>Draft genome sequence of furan degrading bacterial strain FUR100.</title>
        <authorList>
            <person name="Woiski C."/>
        </authorList>
    </citation>
    <scope>NUCLEOTIDE SEQUENCE [LARGE SCALE GENOMIC DNA]</scope>
    <source>
        <strain evidence="2 3">FUR100</strain>
    </source>
</reference>
<dbReference type="RefSeq" id="WP_020970346.1">
    <property type="nucleotide sequence ID" value="NZ_BHXB01000001.1"/>
</dbReference>
<dbReference type="InterPro" id="IPR014729">
    <property type="entry name" value="Rossmann-like_a/b/a_fold"/>
</dbReference>
<dbReference type="SUPFAM" id="SSF52402">
    <property type="entry name" value="Adenine nucleotide alpha hydrolases-like"/>
    <property type="match status" value="2"/>
</dbReference>
<name>A0A0E4AA30_RHOER</name>
<proteinExistence type="inferred from homology"/>
<dbReference type="Proteomes" id="UP000627573">
    <property type="component" value="Unassembled WGS sequence"/>
</dbReference>
<sequence>MRLIVGYLATPSGKDGLVLGAQLARSLGAQLDICMVLPPDRTLPAKVPSEAGYDDILAARAHDWLAEAKASVPEDIQVEVHLSFHESFAQGLLDEVDRLSALAIVVGASGDGLLGRHAIGSVSTELLHSAHVPVALAPRGTRHSAATAIREVTCALGTRVGADVVLNTAVRTSELMQVPLRLVSLVALDPQNDLRDHRDTAESARERARNHAQDTLDIARAALPAEFPIEVIIADGSTVESAVRQLDWQDGDLVMVGSSRLAQPRKLFLGSTAAKMLRVLPVPMVVVPKHEFTQPEALS</sequence>
<dbReference type="AlphaFoldDB" id="A0A0E4AA30"/>
<dbReference type="PANTHER" id="PTHR46268:SF6">
    <property type="entry name" value="UNIVERSAL STRESS PROTEIN UP12"/>
    <property type="match status" value="1"/>
</dbReference>
<evidence type="ECO:0000256" key="1">
    <source>
        <dbReference type="ARBA" id="ARBA00008791"/>
    </source>
</evidence>
<comment type="caution">
    <text evidence="2">The sequence shown here is derived from an EMBL/GenBank/DDBJ whole genome shotgun (WGS) entry which is preliminary data.</text>
</comment>
<protein>
    <submittedName>
        <fullName evidence="2">Universal stress protein</fullName>
    </submittedName>
</protein>
<dbReference type="Pfam" id="PF00582">
    <property type="entry name" value="Usp"/>
    <property type="match status" value="2"/>
</dbReference>